<dbReference type="RefSeq" id="WP_036366927.1">
    <property type="nucleotide sequence ID" value="NZ_AOMT01000043.1"/>
</dbReference>
<dbReference type="AlphaFoldDB" id="A0A066UB15"/>
<comment type="caution">
    <text evidence="1">The sequence shown here is derived from an EMBL/GenBank/DDBJ whole genome shotgun (WGS) entry which is preliminary data.</text>
</comment>
<sequence length="105" mass="11526">MPALLLDTGEVITKTPLIIQAIAPQVYANTTTDLPNLPALSADSTAWGDRVLMSVLIWIGVRLPHIFETLSDANKQAVHDFHQSPLMQKLKTNVLENQPSRVGDL</sequence>
<dbReference type="Proteomes" id="UP000035860">
    <property type="component" value="Unassembled WGS sequence"/>
</dbReference>
<gene>
    <name evidence="1" type="ORF">MBO_09123</name>
</gene>
<evidence type="ECO:0000313" key="1">
    <source>
        <dbReference type="EMBL" id="KDN24295.1"/>
    </source>
</evidence>
<evidence type="ECO:0000313" key="2">
    <source>
        <dbReference type="Proteomes" id="UP000035860"/>
    </source>
</evidence>
<dbReference type="OrthoDB" id="8634103at2"/>
<organism evidence="1 2">
    <name type="scientific">Moraxella bovoculi 237</name>
    <dbReference type="NCBI Taxonomy" id="743974"/>
    <lineage>
        <taxon>Bacteria</taxon>
        <taxon>Pseudomonadati</taxon>
        <taxon>Pseudomonadota</taxon>
        <taxon>Gammaproteobacteria</taxon>
        <taxon>Moraxellales</taxon>
        <taxon>Moraxellaceae</taxon>
        <taxon>Moraxella</taxon>
    </lineage>
</organism>
<protein>
    <submittedName>
        <fullName evidence="1">Uncharacterized protein</fullName>
    </submittedName>
</protein>
<name>A0A066UB15_9GAMM</name>
<proteinExistence type="predicted"/>
<reference evidence="1 2" key="1">
    <citation type="journal article" date="2014" name="Genome Announc.">
        <title>Draft Genome Sequence of Moraxella bovoculi Strain 237T (ATCC BAA-1259T) Isolated from a Calf with Infectious Bovine Keratoconjunctivitis.</title>
        <authorList>
            <person name="Calcutt M.J."/>
            <person name="Foecking M.F."/>
            <person name="Martin N.T."/>
            <person name="Mhlanga-Mutangadura T."/>
            <person name="Reilly T.J."/>
        </authorList>
    </citation>
    <scope>NUCLEOTIDE SEQUENCE [LARGE SCALE GENOMIC DNA]</scope>
    <source>
        <strain evidence="1 2">237</strain>
    </source>
</reference>
<keyword evidence="2" id="KW-1185">Reference proteome</keyword>
<accession>A0A066UB15</accession>
<dbReference type="EMBL" id="AOMT01000043">
    <property type="protein sequence ID" value="KDN24295.1"/>
    <property type="molecule type" value="Genomic_DNA"/>
</dbReference>